<name>A0AAE8BLW0_9CAUD</name>
<evidence type="ECO:0000313" key="1">
    <source>
        <dbReference type="EMBL" id="QYW06308.1"/>
    </source>
</evidence>
<proteinExistence type="predicted"/>
<evidence type="ECO:0000313" key="2">
    <source>
        <dbReference type="Proteomes" id="UP000827858"/>
    </source>
</evidence>
<dbReference type="Proteomes" id="UP000827858">
    <property type="component" value="Segment"/>
</dbReference>
<organism evidence="1 2">
    <name type="scientific">Shewanella phage vB_SspM_M16-3</name>
    <dbReference type="NCBI Taxonomy" id="2866684"/>
    <lineage>
        <taxon>Viruses</taxon>
        <taxon>Duplodnaviria</taxon>
        <taxon>Heunggongvirae</taxon>
        <taxon>Uroviricota</taxon>
        <taxon>Caudoviricetes</taxon>
        <taxon>Peduoviridae</taxon>
        <taxon>Arsenicumvirus</taxon>
        <taxon>Arsenicumvirus M163</taxon>
    </lineage>
</organism>
<sequence>MFYASGQVVEIGDRVLIEHGKTQGVVEHVVESNAALIEWGLEPNGEFGILIKAAPFGLVFWLIEDSHDPIVFVERS</sequence>
<reference evidence="1" key="1">
    <citation type="submission" date="2021-07" db="EMBL/GenBank/DDBJ databases">
        <title>Identification, Characterization, and Genomic Analysis of Novel Shewanella Virulent Phage from a Gold Mine.</title>
        <authorList>
            <person name="Bujak K."/>
            <person name="Decewicz P."/>
            <person name="Radlinska M."/>
        </authorList>
    </citation>
    <scope>NUCLEOTIDE SEQUENCE</scope>
</reference>
<accession>A0AAE8BLW0</accession>
<dbReference type="EMBL" id="MZ568829">
    <property type="protein sequence ID" value="QYW06308.1"/>
    <property type="molecule type" value="Genomic_DNA"/>
</dbReference>
<protein>
    <submittedName>
        <fullName evidence="1">Uncharacterized protein</fullName>
    </submittedName>
</protein>
<gene>
    <name evidence="1" type="ORF">M163_p18</name>
</gene>
<keyword evidence="2" id="KW-1185">Reference proteome</keyword>